<proteinExistence type="predicted"/>
<feature type="region of interest" description="Disordered" evidence="1">
    <location>
        <begin position="513"/>
        <end position="541"/>
    </location>
</feature>
<organism evidence="2 3">
    <name type="scientific">Haemaphysalis longicornis</name>
    <name type="common">Bush tick</name>
    <dbReference type="NCBI Taxonomy" id="44386"/>
    <lineage>
        <taxon>Eukaryota</taxon>
        <taxon>Metazoa</taxon>
        <taxon>Ecdysozoa</taxon>
        <taxon>Arthropoda</taxon>
        <taxon>Chelicerata</taxon>
        <taxon>Arachnida</taxon>
        <taxon>Acari</taxon>
        <taxon>Parasitiformes</taxon>
        <taxon>Ixodida</taxon>
        <taxon>Ixodoidea</taxon>
        <taxon>Ixodidae</taxon>
        <taxon>Haemaphysalinae</taxon>
        <taxon>Haemaphysalis</taxon>
    </lineage>
</organism>
<dbReference type="EMBL" id="JABSTR010000005">
    <property type="protein sequence ID" value="KAH9369920.1"/>
    <property type="molecule type" value="Genomic_DNA"/>
</dbReference>
<dbReference type="AlphaFoldDB" id="A0A9J6G5V6"/>
<feature type="compositionally biased region" description="Acidic residues" evidence="1">
    <location>
        <begin position="526"/>
        <end position="539"/>
    </location>
</feature>
<protein>
    <submittedName>
        <fullName evidence="2">Uncharacterized protein</fullName>
    </submittedName>
</protein>
<dbReference type="VEuPathDB" id="VectorBase:HLOH_063086"/>
<sequence>MDENTMIIRQIMAKKMEEWERMKSSNRQEVRGRSFENFRKLVEEEVDMANKIHSKKMLKELMEQKLEYFDRLASETHALLRSHAESKFKEIGEKEMALAKSVGPSRVRKEAEAETRLAEERRQKEKDDEAKKKSKEKMTQEQFYGYPPWMRVMDYPRMLGVIPGVTKSQGFASAPEIDKKLRLLAQLEAARCVLQNHPIESSASMAREIRKRLKKLNRLQMQVIDDVLGYNPDLMSEIVSELMPTQFERNRFYSFGSDSSSLTKARREREAFGRERLVCPIHDYNIGIYYCPPQELPPHTHYREFNDFYPVNVLHYHEQPPSLHPADAVFDMPPVFPAPTYSVLDLPSYRGHENQPHNFDMTGYAVEDSGVVEQGSSPNDPYCDDQPRVLTPIKEPKLLSQTTVIVNRREPAAETDTAPVPAEQVLVQPVQQAPVVAVPVPAQKTMLGEGTAVPLQPTQVMLASPPVRAQMVTPTEFADETFVRECENNLTRIAESVENMLNSLCTVSFDRPRRRRQQGRHHFDEDYYDEGDDYDDYDESPSLYRKNASKSNLRSGGAAAAGIKTALLFGTGLDKARATSVTWRRPYEQQRRPAHSSGKSDSRAHPEDR</sequence>
<keyword evidence="3" id="KW-1185">Reference proteome</keyword>
<accession>A0A9J6G5V6</accession>
<name>A0A9J6G5V6_HAELO</name>
<evidence type="ECO:0000256" key="1">
    <source>
        <dbReference type="SAM" id="MobiDB-lite"/>
    </source>
</evidence>
<evidence type="ECO:0000313" key="3">
    <source>
        <dbReference type="Proteomes" id="UP000821853"/>
    </source>
</evidence>
<comment type="caution">
    <text evidence="2">The sequence shown here is derived from an EMBL/GenBank/DDBJ whole genome shotgun (WGS) entry which is preliminary data.</text>
</comment>
<feature type="compositionally biased region" description="Basic and acidic residues" evidence="1">
    <location>
        <begin position="107"/>
        <end position="138"/>
    </location>
</feature>
<feature type="region of interest" description="Disordered" evidence="1">
    <location>
        <begin position="99"/>
        <end position="138"/>
    </location>
</feature>
<dbReference type="Proteomes" id="UP000821853">
    <property type="component" value="Chromosome 3"/>
</dbReference>
<reference evidence="2 3" key="1">
    <citation type="journal article" date="2020" name="Cell">
        <title>Large-Scale Comparative Analyses of Tick Genomes Elucidate Their Genetic Diversity and Vector Capacities.</title>
        <authorList>
            <consortium name="Tick Genome and Microbiome Consortium (TIGMIC)"/>
            <person name="Jia N."/>
            <person name="Wang J."/>
            <person name="Shi W."/>
            <person name="Du L."/>
            <person name="Sun Y."/>
            <person name="Zhan W."/>
            <person name="Jiang J.F."/>
            <person name="Wang Q."/>
            <person name="Zhang B."/>
            <person name="Ji P."/>
            <person name="Bell-Sakyi L."/>
            <person name="Cui X.M."/>
            <person name="Yuan T.T."/>
            <person name="Jiang B.G."/>
            <person name="Yang W.F."/>
            <person name="Lam T.T."/>
            <person name="Chang Q.C."/>
            <person name="Ding S.J."/>
            <person name="Wang X.J."/>
            <person name="Zhu J.G."/>
            <person name="Ruan X.D."/>
            <person name="Zhao L."/>
            <person name="Wei J.T."/>
            <person name="Ye R.Z."/>
            <person name="Que T.C."/>
            <person name="Du C.H."/>
            <person name="Zhou Y.H."/>
            <person name="Cheng J.X."/>
            <person name="Dai P.F."/>
            <person name="Guo W.B."/>
            <person name="Han X.H."/>
            <person name="Huang E.J."/>
            <person name="Li L.F."/>
            <person name="Wei W."/>
            <person name="Gao Y.C."/>
            <person name="Liu J.Z."/>
            <person name="Shao H.Z."/>
            <person name="Wang X."/>
            <person name="Wang C.C."/>
            <person name="Yang T.C."/>
            <person name="Huo Q.B."/>
            <person name="Li W."/>
            <person name="Chen H.Y."/>
            <person name="Chen S.E."/>
            <person name="Zhou L.G."/>
            <person name="Ni X.B."/>
            <person name="Tian J.H."/>
            <person name="Sheng Y."/>
            <person name="Liu T."/>
            <person name="Pan Y.S."/>
            <person name="Xia L.Y."/>
            <person name="Li J."/>
            <person name="Zhao F."/>
            <person name="Cao W.C."/>
        </authorList>
    </citation>
    <scope>NUCLEOTIDE SEQUENCE [LARGE SCALE GENOMIC DNA]</scope>
    <source>
        <strain evidence="2">HaeL-2018</strain>
    </source>
</reference>
<feature type="region of interest" description="Disordered" evidence="1">
    <location>
        <begin position="577"/>
        <end position="609"/>
    </location>
</feature>
<feature type="compositionally biased region" description="Basic and acidic residues" evidence="1">
    <location>
        <begin position="598"/>
        <end position="609"/>
    </location>
</feature>
<evidence type="ECO:0000313" key="2">
    <source>
        <dbReference type="EMBL" id="KAH9369920.1"/>
    </source>
</evidence>
<gene>
    <name evidence="2" type="ORF">HPB48_001797</name>
</gene>